<dbReference type="Gene3D" id="2.130.10.10">
    <property type="entry name" value="YVTN repeat-like/Quinoprotein amine dehydrogenase"/>
    <property type="match status" value="2"/>
</dbReference>
<evidence type="ECO:0000313" key="1">
    <source>
        <dbReference type="EMBL" id="KAK9841605.1"/>
    </source>
</evidence>
<evidence type="ECO:0000313" key="2">
    <source>
        <dbReference type="Proteomes" id="UP001438707"/>
    </source>
</evidence>
<dbReference type="EMBL" id="JALJOS010000003">
    <property type="protein sequence ID" value="KAK9841605.1"/>
    <property type="molecule type" value="Genomic_DNA"/>
</dbReference>
<dbReference type="InterPro" id="IPR050358">
    <property type="entry name" value="RSE1/DDB1/CFT1"/>
</dbReference>
<comment type="caution">
    <text evidence="1">The sequence shown here is derived from an EMBL/GenBank/DDBJ whole genome shotgun (WGS) entry which is preliminary data.</text>
</comment>
<reference evidence="1 2" key="1">
    <citation type="journal article" date="2024" name="Nat. Commun.">
        <title>Phylogenomics reveals the evolutionary origins of lichenization in chlorophyte algae.</title>
        <authorList>
            <person name="Puginier C."/>
            <person name="Libourel C."/>
            <person name="Otte J."/>
            <person name="Skaloud P."/>
            <person name="Haon M."/>
            <person name="Grisel S."/>
            <person name="Petersen M."/>
            <person name="Berrin J.G."/>
            <person name="Delaux P.M."/>
            <person name="Dal Grande F."/>
            <person name="Keller J."/>
        </authorList>
    </citation>
    <scope>NUCLEOTIDE SEQUENCE [LARGE SCALE GENOMIC DNA]</scope>
    <source>
        <strain evidence="1 2">SAG 2145</strain>
    </source>
</reference>
<dbReference type="PANTHER" id="PTHR10644">
    <property type="entry name" value="DNA REPAIR/RNA PROCESSING CPSF FAMILY"/>
    <property type="match status" value="1"/>
</dbReference>
<keyword evidence="2" id="KW-1185">Reference proteome</keyword>
<sequence>METTACTDGPVQYGASAVHSSVCGKFTAQEDQLAVAKGTSIQQFLDFLQTDLNIRAHMRPKDGSIICMEVKADSSRQNQTKAATGSWHLSCSMLHRVQTGTTDLVQPPSLRLTACCMMKSSGQNRQSILLACSFICSSGSQTLRQYIPQCSSTSLSLPTAGMAQSKLRQIECYTVDLDAIMPRCPLASIRCSNLDAALAWPVQWGSNSGLITIGCKSARMLTFTGQEYQLDRGMQGCPTCWCDAGKLKWLVADDEAGLWLLTCHPERTQPLHMTELTSTAPLTVASCLTLLPGWQPSNAEDSASGTLFIGSSTCDSQLLHLPAGSPPHEGRGPGCSQPIINEAESKLLMPCQMIDSALICNPSPIHHSLTIPDELDELQGTSNTAGALLLCCGQAPRGSIRMGRMAVKLVSPSGSLASLQGYSEIVAVSQMQPWGMDALLAFTGLQNKGSSFLALRGNTADPVEIAGICKDQATLLLHLLPDGLLCQVTEQDMRVIGTAGVCAVAKAPSNGFQMAAASGATLTIAGLNQLFVYHHPVAGPEHCSQRDVKLHLQQETVPEQISCLTMFSSPETDKDQGMWLCIGQWQANSVIVERVPGKAHSISPKNSGYLEIPLHSSRPTSMAYLQVAMSWMTGLLLLVGTADGCVILHQMEPCASEPTGSASPAIRLHATRMVHIGSSHVHLSMLPAAVTSSNREQAARVMALADHGAALCLPNKTCRHGEDALDQVTVCRIHDAGSLAAMTVLSPSQDSLRPSEEVVLLWLTHDGQLCGGHLDEGPTMCWCTLALRCTPLRALHLPALKCLLLVCQDDKAAHALILLRTSSFQQVAKLQLGSGQQVHDMCIAQLPCTSEEGRPADNVPLAKHFVVLAGKALSSSKQLAYQQGLLSVLEVSSIELASQRWQLLLHGTFTLQFVPFHVVPIEGPGASSTTPPQSQQAMIVAGHNCISTWRIHITNPTLEQRMAAAKVSIDALSNAAALDARCCSSAASSRKAELQNMLTSSTLRDDSKETNKEQSSPSWAIKHAHCQLIGMQLQQIRLEEGILALAKADAALYVLLESRRLLLLKLSVLMGSLLLLPRGSCMLNEAGCDALPSQPLPILNSYALVAGHLGMWTVSRDKEGEAEFDALQQLQHAAAHEAFSSLLPTREAQDLCDGCLEFPKLPSLKSSYQLHASSQLSQQHSYLDLNPFIDDFKFFSAPAGPNQLSKSGAFWIPLCWFVIVLSETWQTRRR</sequence>
<proteinExistence type="predicted"/>
<dbReference type="AlphaFoldDB" id="A0AAW1S5B8"/>
<protein>
    <submittedName>
        <fullName evidence="1">Uncharacterized protein</fullName>
    </submittedName>
</protein>
<dbReference type="InterPro" id="IPR015943">
    <property type="entry name" value="WD40/YVTN_repeat-like_dom_sf"/>
</dbReference>
<dbReference type="Proteomes" id="UP001438707">
    <property type="component" value="Unassembled WGS sequence"/>
</dbReference>
<name>A0AAW1S5B8_9CHLO</name>
<organism evidence="1 2">
    <name type="scientific">Apatococcus lobatus</name>
    <dbReference type="NCBI Taxonomy" id="904363"/>
    <lineage>
        <taxon>Eukaryota</taxon>
        <taxon>Viridiplantae</taxon>
        <taxon>Chlorophyta</taxon>
        <taxon>core chlorophytes</taxon>
        <taxon>Trebouxiophyceae</taxon>
        <taxon>Chlorellales</taxon>
        <taxon>Chlorellaceae</taxon>
        <taxon>Apatococcus</taxon>
    </lineage>
</organism>
<gene>
    <name evidence="1" type="ORF">WJX74_008621</name>
</gene>
<accession>A0AAW1S5B8</accession>